<keyword evidence="3" id="KW-1185">Reference proteome</keyword>
<reference evidence="2" key="2">
    <citation type="submission" date="2020-06" db="EMBL/GenBank/DDBJ databases">
        <title>Helianthus annuus Genome sequencing and assembly Release 2.</title>
        <authorList>
            <person name="Gouzy J."/>
            <person name="Langlade N."/>
            <person name="Munos S."/>
        </authorList>
    </citation>
    <scope>NUCLEOTIDE SEQUENCE</scope>
    <source>
        <tissue evidence="2">Leaves</tissue>
    </source>
</reference>
<dbReference type="Proteomes" id="UP000215914">
    <property type="component" value="Unassembled WGS sequence"/>
</dbReference>
<organism evidence="2 3">
    <name type="scientific">Helianthus annuus</name>
    <name type="common">Common sunflower</name>
    <dbReference type="NCBI Taxonomy" id="4232"/>
    <lineage>
        <taxon>Eukaryota</taxon>
        <taxon>Viridiplantae</taxon>
        <taxon>Streptophyta</taxon>
        <taxon>Embryophyta</taxon>
        <taxon>Tracheophyta</taxon>
        <taxon>Spermatophyta</taxon>
        <taxon>Magnoliopsida</taxon>
        <taxon>eudicotyledons</taxon>
        <taxon>Gunneridae</taxon>
        <taxon>Pentapetalae</taxon>
        <taxon>asterids</taxon>
        <taxon>campanulids</taxon>
        <taxon>Asterales</taxon>
        <taxon>Asteraceae</taxon>
        <taxon>Asteroideae</taxon>
        <taxon>Heliantheae alliance</taxon>
        <taxon>Heliantheae</taxon>
        <taxon>Helianthus</taxon>
    </lineage>
</organism>
<dbReference type="Gramene" id="mRNA:HanXRQr2_Chr16g0736501">
    <property type="protein sequence ID" value="CDS:HanXRQr2_Chr16g0736501.1"/>
    <property type="gene ID" value="HanXRQr2_Chr16g0736501"/>
</dbReference>
<dbReference type="PANTHER" id="PTHR31099:SF41">
    <property type="entry name" value="TRANSPOSASE (PUTATIVE), GYPSY TYPE-RELATED"/>
    <property type="match status" value="1"/>
</dbReference>
<name>A0A9K3DRD2_HELAN</name>
<evidence type="ECO:0000313" key="3">
    <source>
        <dbReference type="Proteomes" id="UP000215914"/>
    </source>
</evidence>
<evidence type="ECO:0000259" key="1">
    <source>
        <dbReference type="Pfam" id="PF04195"/>
    </source>
</evidence>
<proteinExistence type="predicted"/>
<feature type="domain" description="Transposase (putative) gypsy type" evidence="1">
    <location>
        <begin position="53"/>
        <end position="116"/>
    </location>
</feature>
<dbReference type="AlphaFoldDB" id="A0A9K3DRD2"/>
<gene>
    <name evidence="2" type="ORF">HanXRQr2_Chr16g0736501</name>
</gene>
<sequence>MSRTGRSSIRSVFTAKDLEIFVDTYRIPERFSPTLPRPDDPTECSPERIVIYTLSFSSCGVRYPLSVFKVDLLRHLGIRFSQLHPLAFMRVVHFELSCVAVSGEPSVPLFCMFYKLVSDGDWFTFANRKNSVSPPCYSFMPTSTYPKEWKNRFIFASAAMIPESPPLRDPKAPIEDSVPVLSADEIV</sequence>
<dbReference type="InterPro" id="IPR007321">
    <property type="entry name" value="Transposase_28"/>
</dbReference>
<dbReference type="PANTHER" id="PTHR31099">
    <property type="entry name" value="OS06G0165300 PROTEIN"/>
    <property type="match status" value="1"/>
</dbReference>
<comment type="caution">
    <text evidence="2">The sequence shown here is derived from an EMBL/GenBank/DDBJ whole genome shotgun (WGS) entry which is preliminary data.</text>
</comment>
<dbReference type="Pfam" id="PF04195">
    <property type="entry name" value="Transposase_28"/>
    <property type="match status" value="1"/>
</dbReference>
<protein>
    <recommendedName>
        <fullName evidence="1">Transposase (putative) gypsy type domain-containing protein</fullName>
    </recommendedName>
</protein>
<dbReference type="EMBL" id="MNCJ02000331">
    <property type="protein sequence ID" value="KAF5759047.1"/>
    <property type="molecule type" value="Genomic_DNA"/>
</dbReference>
<accession>A0A9K3DRD2</accession>
<reference evidence="2" key="1">
    <citation type="journal article" date="2017" name="Nature">
        <title>The sunflower genome provides insights into oil metabolism, flowering and Asterid evolution.</title>
        <authorList>
            <person name="Badouin H."/>
            <person name="Gouzy J."/>
            <person name="Grassa C.J."/>
            <person name="Murat F."/>
            <person name="Staton S.E."/>
            <person name="Cottret L."/>
            <person name="Lelandais-Briere C."/>
            <person name="Owens G.L."/>
            <person name="Carrere S."/>
            <person name="Mayjonade B."/>
            <person name="Legrand L."/>
            <person name="Gill N."/>
            <person name="Kane N.C."/>
            <person name="Bowers J.E."/>
            <person name="Hubner S."/>
            <person name="Bellec A."/>
            <person name="Berard A."/>
            <person name="Berges H."/>
            <person name="Blanchet N."/>
            <person name="Boniface M.C."/>
            <person name="Brunel D."/>
            <person name="Catrice O."/>
            <person name="Chaidir N."/>
            <person name="Claudel C."/>
            <person name="Donnadieu C."/>
            <person name="Faraut T."/>
            <person name="Fievet G."/>
            <person name="Helmstetter N."/>
            <person name="King M."/>
            <person name="Knapp S.J."/>
            <person name="Lai Z."/>
            <person name="Le Paslier M.C."/>
            <person name="Lippi Y."/>
            <person name="Lorenzon L."/>
            <person name="Mandel J.R."/>
            <person name="Marage G."/>
            <person name="Marchand G."/>
            <person name="Marquand E."/>
            <person name="Bret-Mestries E."/>
            <person name="Morien E."/>
            <person name="Nambeesan S."/>
            <person name="Nguyen T."/>
            <person name="Pegot-Espagnet P."/>
            <person name="Pouilly N."/>
            <person name="Raftis F."/>
            <person name="Sallet E."/>
            <person name="Schiex T."/>
            <person name="Thomas J."/>
            <person name="Vandecasteele C."/>
            <person name="Vares D."/>
            <person name="Vear F."/>
            <person name="Vautrin S."/>
            <person name="Crespi M."/>
            <person name="Mangin B."/>
            <person name="Burke J.M."/>
            <person name="Salse J."/>
            <person name="Munos S."/>
            <person name="Vincourt P."/>
            <person name="Rieseberg L.H."/>
            <person name="Langlade N.B."/>
        </authorList>
    </citation>
    <scope>NUCLEOTIDE SEQUENCE</scope>
    <source>
        <tissue evidence="2">Leaves</tissue>
    </source>
</reference>
<evidence type="ECO:0000313" key="2">
    <source>
        <dbReference type="EMBL" id="KAF5759047.1"/>
    </source>
</evidence>